<dbReference type="Gene3D" id="3.80.10.10">
    <property type="entry name" value="Ribonuclease Inhibitor"/>
    <property type="match status" value="1"/>
</dbReference>
<dbReference type="PANTHER" id="PTHR11977">
    <property type="entry name" value="VILLIN"/>
    <property type="match status" value="1"/>
</dbReference>
<gene>
    <name evidence="5" type="ORF">B5V51_8842</name>
</gene>
<dbReference type="PRINTS" id="PR00597">
    <property type="entry name" value="GELSOLIN"/>
</dbReference>
<dbReference type="GO" id="GO:0005634">
    <property type="term" value="C:nucleus"/>
    <property type="evidence" value="ECO:0007669"/>
    <property type="project" value="TreeGrafter"/>
</dbReference>
<dbReference type="STRING" id="7102.A0A2A4J2P6"/>
<feature type="domain" description="Gelsolin-like" evidence="4">
    <location>
        <begin position="1257"/>
        <end position="1332"/>
    </location>
</feature>
<dbReference type="Gene3D" id="3.40.20.10">
    <property type="entry name" value="Severin"/>
    <property type="match status" value="6"/>
</dbReference>
<evidence type="ECO:0000256" key="2">
    <source>
        <dbReference type="ARBA" id="ARBA00022737"/>
    </source>
</evidence>
<dbReference type="GO" id="GO:0051015">
    <property type="term" value="F:actin filament binding"/>
    <property type="evidence" value="ECO:0007669"/>
    <property type="project" value="InterPro"/>
</dbReference>
<evidence type="ECO:0000313" key="5">
    <source>
        <dbReference type="EMBL" id="PCG65672.1"/>
    </source>
</evidence>
<keyword evidence="1" id="KW-0433">Leucine-rich repeat</keyword>
<dbReference type="SUPFAM" id="SSF52075">
    <property type="entry name" value="Outer arm dynein light chain 1"/>
    <property type="match status" value="1"/>
</dbReference>
<comment type="caution">
    <text evidence="5">The sequence shown here is derived from an EMBL/GenBank/DDBJ whole genome shotgun (WGS) entry which is preliminary data.</text>
</comment>
<keyword evidence="2" id="KW-0677">Repeat</keyword>
<evidence type="ECO:0000259" key="4">
    <source>
        <dbReference type="Pfam" id="PF00626"/>
    </source>
</evidence>
<feature type="compositionally biased region" description="Basic and acidic residues" evidence="3">
    <location>
        <begin position="195"/>
        <end position="213"/>
    </location>
</feature>
<proteinExistence type="predicted"/>
<dbReference type="CDD" id="cd11291">
    <property type="entry name" value="gelsolin_S6_like"/>
    <property type="match status" value="1"/>
</dbReference>
<dbReference type="CDD" id="cd11288">
    <property type="entry name" value="gelsolin_S5_like"/>
    <property type="match status" value="1"/>
</dbReference>
<dbReference type="InterPro" id="IPR029006">
    <property type="entry name" value="ADF-H/Gelsolin-like_dom_sf"/>
</dbReference>
<dbReference type="CDD" id="cd11290">
    <property type="entry name" value="gelsolin_S1_like"/>
    <property type="match status" value="1"/>
</dbReference>
<name>A0A2A4J2P6_HELVI</name>
<dbReference type="CDD" id="cd11292">
    <property type="entry name" value="gelsolin_S3_like"/>
    <property type="match status" value="1"/>
</dbReference>
<dbReference type="Pfam" id="PF00626">
    <property type="entry name" value="Gelsolin"/>
    <property type="match status" value="4"/>
</dbReference>
<dbReference type="Pfam" id="PF00560">
    <property type="entry name" value="LRR_1"/>
    <property type="match status" value="1"/>
</dbReference>
<dbReference type="GO" id="GO:0005546">
    <property type="term" value="F:phosphatidylinositol-4,5-bisphosphate binding"/>
    <property type="evidence" value="ECO:0007669"/>
    <property type="project" value="TreeGrafter"/>
</dbReference>
<reference evidence="5" key="1">
    <citation type="submission" date="2017-09" db="EMBL/GenBank/DDBJ databases">
        <title>Contemporary evolution of a Lepidopteran species, Heliothis virescens, in response to modern agricultural practices.</title>
        <authorList>
            <person name="Fritz M.L."/>
            <person name="Deyonke A.M."/>
            <person name="Papanicolaou A."/>
            <person name="Micinski S."/>
            <person name="Westbrook J."/>
            <person name="Gould F."/>
        </authorList>
    </citation>
    <scope>NUCLEOTIDE SEQUENCE [LARGE SCALE GENOMIC DNA]</scope>
    <source>
        <strain evidence="5">HvINT-</strain>
        <tissue evidence="5">Whole body</tissue>
    </source>
</reference>
<dbReference type="CDD" id="cd11280">
    <property type="entry name" value="gelsolin_like"/>
    <property type="match status" value="2"/>
</dbReference>
<dbReference type="PROSITE" id="PS51450">
    <property type="entry name" value="LRR"/>
    <property type="match status" value="2"/>
</dbReference>
<dbReference type="SMART" id="SM00262">
    <property type="entry name" value="GEL"/>
    <property type="match status" value="5"/>
</dbReference>
<dbReference type="GO" id="GO:0008154">
    <property type="term" value="P:actin polymerization or depolymerization"/>
    <property type="evidence" value="ECO:0007669"/>
    <property type="project" value="TreeGrafter"/>
</dbReference>
<evidence type="ECO:0000256" key="3">
    <source>
        <dbReference type="SAM" id="MobiDB-lite"/>
    </source>
</evidence>
<protein>
    <recommendedName>
        <fullName evidence="4">Gelsolin-like domain-containing protein</fullName>
    </recommendedName>
</protein>
<dbReference type="InterPro" id="IPR007123">
    <property type="entry name" value="Gelsolin-like_dom"/>
</dbReference>
<accession>A0A2A4J2P6</accession>
<dbReference type="SMART" id="SM00364">
    <property type="entry name" value="LRR_BAC"/>
    <property type="match status" value="2"/>
</dbReference>
<feature type="domain" description="Gelsolin-like" evidence="4">
    <location>
        <begin position="243"/>
        <end position="325"/>
    </location>
</feature>
<feature type="domain" description="Gelsolin-like" evidence="4">
    <location>
        <begin position="738"/>
        <end position="809"/>
    </location>
</feature>
<evidence type="ECO:0000256" key="1">
    <source>
        <dbReference type="ARBA" id="ARBA00022614"/>
    </source>
</evidence>
<sequence length="1381" mass="155406">MDNWQKLESLNLSRNNLTSLPASLVKLQNLRRLHVDDNKLDFEGIPSGIGKLGSLEVFSAANNVLEMIPEGLCRCGSLKKLNLSCNKLITLPDAIHLLSDLESLQLHGNPDLVMPPKPVERPRGAGLQYYNIDFSLQAQLQLAGAATNEPTTPSSVKSDPIARKMRLRRGRAEPEQRDSALILRGMQEQANTQHNDQRIDQRNSELKPKRWDESLEKPPLDYSEFFDEDTGQTPGLTVWEIENFIPAPVDEVAHGKFFEGDCYIVLKTAIEEQGQLSWDIHFWIGSKATLDKAACAAMHAVNLRNLLGAKRTQRHEQADETPDFLALFPIPPVYIQGSHTPSGFFTVDDPRHEQADETPDFLALFPIPPVYIQGSHTPSGFFTVDDPRHEQADETPDFLALFPIPPVYIQGSHTPSGFFTVDDPRHEQADETPDFLALFPIPPVYIQGSHTPSGFFTVDDPRHEQADETPDFLALFPIPPVYIQGSHTPSGFFTVDDPRHEQADETPDFLALFPIPPVYIQGSHTPSGFFTVDDPRHEQADETPDFLALFPIPPVYIQGSHTPSGFFTVDDPRHEQADETPDFLALFPIPPVYIQGSHTPSGFFTVDDPRHEQADETPDFLALFPIPPVYIQGSHTPSGFFTVDDPRHEQADETPDFLALFPIPPVYIQGSHTPSGFFTVDDPRHEQADETPDFLALFPIPPVYIQGSHTPSGFFTVDDPHYVTRLYRVHGAGNSIHLEPVAVQADSLDPRYVFVLDTGLVIYLWYGKKARNTLKSKARLFAEKINKEERKNKAELVAEPPGKEPPSFWETLGYEGEMPYVPEEHVPEDFTWPGARLYRVELGMGYLELPQPEATPLERGVLATRNVYILDAHVDVFVWFGKKSSRLVRAAAVKLAQELFNMVTRPPHALVTRLQEGTETQVFKTYFLGWEEVIAVDFTRTAESVARTGADLASWAKQQETKADLSALFTPRQPAMGAAEAKTLADEWNEDLEAMEAFVLEGRHFVRLPDHELGVFHSCDCYVFLCRYVLPAEPEDETDATNPTDPEDTESESATWVVYFWQGRRAPNMGWLTFTFGLERKFKQLCKRLDVVRTHQQQESLKFMAHFHRRFIIRDGKRNQKPESGRQPVELFELRSNGSALCTRLVQVKADATQLNSAFCYILNVPLEGANDTSSAIVYAWIGNKSDADSARLIEQIAEEKFNNPWVSLQVLTEGSEPDNFFWVGIGGRKPYDTDADYLNYTRLFRCSNEKGYFTVSEKCTDFCQDDLADDDIMILDNGDQVFLWLGAKCSEVEIKLAYKSAQVYIQHMKSMQPDKPRKLFLTLKNKESRRFTKKLAMFLLIAAPISRPGTTAITIPKRPHGVFSGSGSIAPVGVVVAVLL</sequence>
<dbReference type="GO" id="GO:0030239">
    <property type="term" value="P:myofibril assembly"/>
    <property type="evidence" value="ECO:0007669"/>
    <property type="project" value="TreeGrafter"/>
</dbReference>
<dbReference type="FunFam" id="3.40.20.10:FF:000031">
    <property type="entry name" value="protein flightless-1 homolog isoform X1"/>
    <property type="match status" value="1"/>
</dbReference>
<dbReference type="SUPFAM" id="SSF55753">
    <property type="entry name" value="Actin depolymerizing proteins"/>
    <property type="match status" value="6"/>
</dbReference>
<organism evidence="5">
    <name type="scientific">Heliothis virescens</name>
    <name type="common">Tobacco budworm moth</name>
    <dbReference type="NCBI Taxonomy" id="7102"/>
    <lineage>
        <taxon>Eukaryota</taxon>
        <taxon>Metazoa</taxon>
        <taxon>Ecdysozoa</taxon>
        <taxon>Arthropoda</taxon>
        <taxon>Hexapoda</taxon>
        <taxon>Insecta</taxon>
        <taxon>Pterygota</taxon>
        <taxon>Neoptera</taxon>
        <taxon>Endopterygota</taxon>
        <taxon>Lepidoptera</taxon>
        <taxon>Glossata</taxon>
        <taxon>Ditrysia</taxon>
        <taxon>Noctuoidea</taxon>
        <taxon>Noctuidae</taxon>
        <taxon>Heliothinae</taxon>
        <taxon>Heliothis</taxon>
    </lineage>
</organism>
<dbReference type="InterPro" id="IPR001611">
    <property type="entry name" value="Leu-rich_rpt"/>
</dbReference>
<feature type="region of interest" description="Disordered" evidence="3">
    <location>
        <begin position="188"/>
        <end position="213"/>
    </location>
</feature>
<dbReference type="EMBL" id="NWSH01003929">
    <property type="protein sequence ID" value="PCG65672.1"/>
    <property type="molecule type" value="Genomic_DNA"/>
</dbReference>
<dbReference type="InterPro" id="IPR003591">
    <property type="entry name" value="Leu-rich_rpt_typical-subtyp"/>
</dbReference>
<dbReference type="GO" id="GO:0005737">
    <property type="term" value="C:cytoplasm"/>
    <property type="evidence" value="ECO:0007669"/>
    <property type="project" value="TreeGrafter"/>
</dbReference>
<feature type="domain" description="Gelsolin-like" evidence="4">
    <location>
        <begin position="850"/>
        <end position="923"/>
    </location>
</feature>
<dbReference type="PANTHER" id="PTHR11977:SF51">
    <property type="entry name" value="PROTEIN FLIGHTLESS-1 HOMOLOG"/>
    <property type="match status" value="1"/>
</dbReference>
<dbReference type="GO" id="GO:0015629">
    <property type="term" value="C:actin cytoskeleton"/>
    <property type="evidence" value="ECO:0007669"/>
    <property type="project" value="TreeGrafter"/>
</dbReference>
<dbReference type="InterPro" id="IPR032675">
    <property type="entry name" value="LRR_dom_sf"/>
</dbReference>
<dbReference type="SMART" id="SM00369">
    <property type="entry name" value="LRR_TYP"/>
    <property type="match status" value="3"/>
</dbReference>
<dbReference type="GO" id="GO:0051014">
    <property type="term" value="P:actin filament severing"/>
    <property type="evidence" value="ECO:0007669"/>
    <property type="project" value="TreeGrafter"/>
</dbReference>
<dbReference type="InterPro" id="IPR007122">
    <property type="entry name" value="Villin/Gelsolin"/>
</dbReference>
<dbReference type="GO" id="GO:0051016">
    <property type="term" value="P:barbed-end actin filament capping"/>
    <property type="evidence" value="ECO:0007669"/>
    <property type="project" value="TreeGrafter"/>
</dbReference>